<evidence type="ECO:0000256" key="1">
    <source>
        <dbReference type="ARBA" id="ARBA00003416"/>
    </source>
</evidence>
<keyword evidence="3" id="KW-0175">Coiled coil</keyword>
<gene>
    <name evidence="5" type="ordered locus">Paes_1541</name>
</gene>
<dbReference type="PANTHER" id="PTHR30563">
    <property type="entry name" value="DNA RECOMBINATION PROTEIN RMUC"/>
    <property type="match status" value="1"/>
</dbReference>
<dbReference type="RefSeq" id="WP_012506094.1">
    <property type="nucleotide sequence ID" value="NC_011059.1"/>
</dbReference>
<keyword evidence="6" id="KW-1185">Reference proteome</keyword>
<evidence type="ECO:0000313" key="6">
    <source>
        <dbReference type="Proteomes" id="UP000002725"/>
    </source>
</evidence>
<evidence type="ECO:0000256" key="3">
    <source>
        <dbReference type="ARBA" id="ARBA00023054"/>
    </source>
</evidence>
<dbReference type="Proteomes" id="UP000002725">
    <property type="component" value="Chromosome"/>
</dbReference>
<comment type="function">
    <text evidence="1">Involved in DNA recombination.</text>
</comment>
<dbReference type="Pfam" id="PF02646">
    <property type="entry name" value="RmuC"/>
    <property type="match status" value="1"/>
</dbReference>
<organism evidence="5 6">
    <name type="scientific">Prosthecochloris aestuarii (strain DSM 271 / SK 413)</name>
    <dbReference type="NCBI Taxonomy" id="290512"/>
    <lineage>
        <taxon>Bacteria</taxon>
        <taxon>Pseudomonadati</taxon>
        <taxon>Chlorobiota</taxon>
        <taxon>Chlorobiia</taxon>
        <taxon>Chlorobiales</taxon>
        <taxon>Chlorobiaceae</taxon>
        <taxon>Prosthecochloris</taxon>
    </lineage>
</organism>
<accession>B4S924</accession>
<evidence type="ECO:0000313" key="5">
    <source>
        <dbReference type="EMBL" id="ACF46561.1"/>
    </source>
</evidence>
<dbReference type="EMBL" id="CP001108">
    <property type="protein sequence ID" value="ACF46561.1"/>
    <property type="molecule type" value="Genomic_DNA"/>
</dbReference>
<name>B4S924_PROA2</name>
<sequence length="450" mass="50967">MFNAVSLEALILVALFVLLILQIILMLRSSTSGENQHDLQSIERFVREGIDSLRREQQEEFTRSRQEQVQALGDLRAELMASQRENRSELGNSFKTFEDSRRREVHEQQEFQRSRFSDLVAAQDRVRIETAATLDKIRDTVELRLASLQEQNAAKLEEMRVTVDEKLQATLEKRLSESFRQVSERLQKVHEGLGEMKSLATGVGDLKKVLSNVKTRGVLGEMQLQNILASLLSPEQFDENIATREGSRERVEFAVRLPGKDDDGDVVLLPIDAKFPLESYYRLLEAGEKGDAALLKQASKEVETEIRRCAKEISDKYLNPPRTTDFGILFLPVEGLFAEVVRNTSLLELLQREYNIIVTGPTTLAALLNSLQMGFRTLAIQKRTSEVWKVLSQVKGEFATFGDVLTRAQNKLTQASTEIDRLVGVRTRKIQNTLRSIDQDSSGELDAGDR</sequence>
<dbReference type="KEGG" id="paa:Paes_1541"/>
<evidence type="ECO:0000256" key="2">
    <source>
        <dbReference type="ARBA" id="ARBA00009840"/>
    </source>
</evidence>
<dbReference type="STRING" id="290512.Paes_1541"/>
<evidence type="ECO:0008006" key="7">
    <source>
        <dbReference type="Google" id="ProtNLM"/>
    </source>
</evidence>
<keyword evidence="4" id="KW-0233">DNA recombination</keyword>
<dbReference type="AlphaFoldDB" id="B4S924"/>
<evidence type="ECO:0000256" key="4">
    <source>
        <dbReference type="ARBA" id="ARBA00023172"/>
    </source>
</evidence>
<protein>
    <recommendedName>
        <fullName evidence="7">DNA recombination protein RmuC</fullName>
    </recommendedName>
</protein>
<dbReference type="eggNOG" id="COG1322">
    <property type="taxonomic scope" value="Bacteria"/>
</dbReference>
<dbReference type="PANTHER" id="PTHR30563:SF0">
    <property type="entry name" value="DNA RECOMBINATION PROTEIN RMUC"/>
    <property type="match status" value="1"/>
</dbReference>
<comment type="similarity">
    <text evidence="2">Belongs to the RmuC family.</text>
</comment>
<reference evidence="5" key="1">
    <citation type="submission" date="2008-06" db="EMBL/GenBank/DDBJ databases">
        <title>Complete sequence of chromosome of Prosthecochloris aestuarii DSM 271.</title>
        <authorList>
            <consortium name="US DOE Joint Genome Institute"/>
            <person name="Lucas S."/>
            <person name="Copeland A."/>
            <person name="Lapidus A."/>
            <person name="Glavina del Rio T."/>
            <person name="Dalin E."/>
            <person name="Tice H."/>
            <person name="Bruce D."/>
            <person name="Goodwin L."/>
            <person name="Pitluck S."/>
            <person name="Schmutz J."/>
            <person name="Larimer F."/>
            <person name="Land M."/>
            <person name="Hauser L."/>
            <person name="Kyrpides N."/>
            <person name="Anderson I."/>
            <person name="Liu Z."/>
            <person name="Li T."/>
            <person name="Zhao F."/>
            <person name="Overmann J."/>
            <person name="Bryant D.A."/>
            <person name="Richardson P."/>
        </authorList>
    </citation>
    <scope>NUCLEOTIDE SEQUENCE [LARGE SCALE GENOMIC DNA]</scope>
    <source>
        <strain evidence="5">DSM 271</strain>
    </source>
</reference>
<proteinExistence type="inferred from homology"/>
<dbReference type="HOGENOM" id="CLU_020365_1_0_10"/>
<dbReference type="InterPro" id="IPR003798">
    <property type="entry name" value="DNA_recombination_RmuC"/>
</dbReference>
<dbReference type="GO" id="GO:0006310">
    <property type="term" value="P:DNA recombination"/>
    <property type="evidence" value="ECO:0007669"/>
    <property type="project" value="UniProtKB-KW"/>
</dbReference>